<dbReference type="EMBL" id="JACDUO010000001">
    <property type="protein sequence ID" value="MBA2863991.1"/>
    <property type="molecule type" value="Genomic_DNA"/>
</dbReference>
<dbReference type="Proteomes" id="UP000567099">
    <property type="component" value="Unassembled WGS sequence"/>
</dbReference>
<evidence type="ECO:0000313" key="2">
    <source>
        <dbReference type="Proteomes" id="UP000567099"/>
    </source>
</evidence>
<proteinExistence type="predicted"/>
<dbReference type="AlphaFoldDB" id="A0A7J9PLM2"/>
<organism evidence="1 2">
    <name type="scientific">Methanococcus maripaludis</name>
    <name type="common">Methanococcus deltae</name>
    <dbReference type="NCBI Taxonomy" id="39152"/>
    <lineage>
        <taxon>Archaea</taxon>
        <taxon>Methanobacteriati</taxon>
        <taxon>Methanobacteriota</taxon>
        <taxon>Methanomada group</taxon>
        <taxon>Methanococci</taxon>
        <taxon>Methanococcales</taxon>
        <taxon>Methanococcaceae</taxon>
        <taxon>Methanococcus</taxon>
    </lineage>
</organism>
<name>A0A7J9PLM2_METMI</name>
<dbReference type="RefSeq" id="WP_181504975.1">
    <property type="nucleotide sequence ID" value="NZ_JACDUO010000001.1"/>
</dbReference>
<comment type="caution">
    <text evidence="1">The sequence shown here is derived from an EMBL/GenBank/DDBJ whole genome shotgun (WGS) entry which is preliminary data.</text>
</comment>
<accession>A0A7J9PLM2</accession>
<protein>
    <submittedName>
        <fullName evidence="1">Uncharacterized protein</fullName>
    </submittedName>
</protein>
<evidence type="ECO:0000313" key="1">
    <source>
        <dbReference type="EMBL" id="MBA2863991.1"/>
    </source>
</evidence>
<sequence length="104" mass="11469">MVGFDVGSLFKIESLEATKSLTDIKYDFKDPTGDGGVSRGFVPDIKIDVPDIGEVGPPLKTFGEDIVSPKTTPPTVKLDLDLDINSILNSKLSKNFWKKNRDWV</sequence>
<reference evidence="1 2" key="1">
    <citation type="submission" date="2020-07" db="EMBL/GenBank/DDBJ databases">
        <title>Genomic Encyclopedia of Type Strains, Phase IV (KMG-V): Genome sequencing to study the core and pangenomes of soil and plant-associated prokaryotes.</title>
        <authorList>
            <person name="Whitman W."/>
        </authorList>
    </citation>
    <scope>NUCLEOTIDE SEQUENCE [LARGE SCALE GENOMIC DNA]</scope>
    <source>
        <strain evidence="1 2">C13</strain>
    </source>
</reference>
<gene>
    <name evidence="1" type="ORF">HNP94_000991</name>
</gene>